<dbReference type="CDD" id="cd00093">
    <property type="entry name" value="HTH_XRE"/>
    <property type="match status" value="1"/>
</dbReference>
<dbReference type="STRING" id="1514105.AOC36_09705"/>
<accession>A0A109UHI8</accession>
<gene>
    <name evidence="2" type="ORF">AOC36_09705</name>
</gene>
<reference evidence="2 3" key="1">
    <citation type="submission" date="2015-10" db="EMBL/GenBank/DDBJ databases">
        <title>Erysipelothrix larvae sp. LV19 isolated from the larval gut of the rhinoceros beetle, Trypoxylus dichotomus.</title>
        <authorList>
            <person name="Lim S."/>
            <person name="Kim B.-C."/>
        </authorList>
    </citation>
    <scope>NUCLEOTIDE SEQUENCE [LARGE SCALE GENOMIC DNA]</scope>
    <source>
        <strain evidence="2 3">LV19</strain>
    </source>
</reference>
<dbReference type="KEGG" id="erl:AOC36_09705"/>
<feature type="domain" description="HTH cro/C1-type" evidence="1">
    <location>
        <begin position="12"/>
        <end position="63"/>
    </location>
</feature>
<evidence type="ECO:0000259" key="1">
    <source>
        <dbReference type="PROSITE" id="PS50943"/>
    </source>
</evidence>
<dbReference type="InterPro" id="IPR010982">
    <property type="entry name" value="Lambda_DNA-bd_dom_sf"/>
</dbReference>
<dbReference type="EMBL" id="CP013213">
    <property type="protein sequence ID" value="AMC94248.1"/>
    <property type="molecule type" value="Genomic_DNA"/>
</dbReference>
<protein>
    <recommendedName>
        <fullName evidence="1">HTH cro/C1-type domain-containing protein</fullName>
    </recommendedName>
</protein>
<sequence>MENRIVDVFEMIREENNLSMTAMAREIDMSQSVYSRKVSGEYSFSLDDLRNLIIKFNPPLELIKKCIGYE</sequence>
<organism evidence="2 3">
    <name type="scientific">Erysipelothrix larvae</name>
    <dbReference type="NCBI Taxonomy" id="1514105"/>
    <lineage>
        <taxon>Bacteria</taxon>
        <taxon>Bacillati</taxon>
        <taxon>Bacillota</taxon>
        <taxon>Erysipelotrichia</taxon>
        <taxon>Erysipelotrichales</taxon>
        <taxon>Erysipelotrichaceae</taxon>
        <taxon>Erysipelothrix</taxon>
    </lineage>
</organism>
<dbReference type="InterPro" id="IPR001387">
    <property type="entry name" value="Cro/C1-type_HTH"/>
</dbReference>
<dbReference type="Pfam" id="PF01381">
    <property type="entry name" value="HTH_3"/>
    <property type="match status" value="1"/>
</dbReference>
<dbReference type="SUPFAM" id="SSF47413">
    <property type="entry name" value="lambda repressor-like DNA-binding domains"/>
    <property type="match status" value="1"/>
</dbReference>
<dbReference type="Proteomes" id="UP000063781">
    <property type="component" value="Chromosome"/>
</dbReference>
<dbReference type="PROSITE" id="PS50943">
    <property type="entry name" value="HTH_CROC1"/>
    <property type="match status" value="1"/>
</dbReference>
<name>A0A109UHI8_9FIRM</name>
<dbReference type="Gene3D" id="1.10.260.40">
    <property type="entry name" value="lambda repressor-like DNA-binding domains"/>
    <property type="match status" value="1"/>
</dbReference>
<dbReference type="SMART" id="SM00530">
    <property type="entry name" value="HTH_XRE"/>
    <property type="match status" value="1"/>
</dbReference>
<dbReference type="OrthoDB" id="2319074at2"/>
<keyword evidence="3" id="KW-1185">Reference proteome</keyword>
<proteinExistence type="predicted"/>
<dbReference type="RefSeq" id="WP_067633772.1">
    <property type="nucleotide sequence ID" value="NZ_CP013213.1"/>
</dbReference>
<dbReference type="GO" id="GO:0003677">
    <property type="term" value="F:DNA binding"/>
    <property type="evidence" value="ECO:0007669"/>
    <property type="project" value="InterPro"/>
</dbReference>
<evidence type="ECO:0000313" key="3">
    <source>
        <dbReference type="Proteomes" id="UP000063781"/>
    </source>
</evidence>
<dbReference type="AlphaFoldDB" id="A0A109UHI8"/>
<evidence type="ECO:0000313" key="2">
    <source>
        <dbReference type="EMBL" id="AMC94248.1"/>
    </source>
</evidence>